<dbReference type="AlphaFoldDB" id="A0A9E5DB05"/>
<reference evidence="1" key="1">
    <citation type="journal article" date="2021" name="mSystems">
        <title>Bacteria and Archaea Synergistically Convert Glycine Betaine to Biogenic Methane in the Formosa Cold Seep of the South China Sea.</title>
        <authorList>
            <person name="Li L."/>
            <person name="Zhang W."/>
            <person name="Zhang S."/>
            <person name="Song L."/>
            <person name="Sun Q."/>
            <person name="Zhang H."/>
            <person name="Xiang H."/>
            <person name="Dong X."/>
        </authorList>
    </citation>
    <scope>NUCLEOTIDE SEQUENCE</scope>
    <source>
        <strain evidence="1">LLY</strain>
    </source>
</reference>
<dbReference type="Pfam" id="PF23959">
    <property type="entry name" value="DUF7288"/>
    <property type="match status" value="1"/>
</dbReference>
<sequence>MHTLEAIMATTIMIAVLVFAVQATALTPLTSSTANAHIESQIHTIGQDMLTVLDHSAYGTNSYLKDQIIDWNGDEYVWTATSYRSRTNSSDILTGPLTEMLELVVIENGIAHNIEFTFNTETGSSQTMSFIYNGDPSDNAVIISRKVLISNTDIEDAVIFASNAGIPDVDGSTDYYNIIDVKLTMWRM</sequence>
<proteinExistence type="predicted"/>
<protein>
    <submittedName>
        <fullName evidence="1">Uncharacterized protein</fullName>
    </submittedName>
</protein>
<evidence type="ECO:0000313" key="1">
    <source>
        <dbReference type="EMBL" id="MCM1986382.1"/>
    </source>
</evidence>
<dbReference type="Proteomes" id="UP001056766">
    <property type="component" value="Unassembled WGS sequence"/>
</dbReference>
<reference evidence="1" key="2">
    <citation type="submission" date="2021-04" db="EMBL/GenBank/DDBJ databases">
        <authorList>
            <person name="Dong X."/>
        </authorList>
    </citation>
    <scope>NUCLEOTIDE SEQUENCE</scope>
    <source>
        <strain evidence="1">LLY</strain>
    </source>
</reference>
<name>A0A9E5DB05_9EURY</name>
<evidence type="ECO:0000313" key="2">
    <source>
        <dbReference type="Proteomes" id="UP001056766"/>
    </source>
</evidence>
<comment type="caution">
    <text evidence="1">The sequence shown here is derived from an EMBL/GenBank/DDBJ whole genome shotgun (WGS) entry which is preliminary data.</text>
</comment>
<accession>A0A9E5DB05</accession>
<keyword evidence="2" id="KW-1185">Reference proteome</keyword>
<gene>
    <name evidence="1" type="ORF">KDK67_05110</name>
</gene>
<dbReference type="InterPro" id="IPR055712">
    <property type="entry name" value="DUF7288"/>
</dbReference>
<dbReference type="EMBL" id="JAGSOI010000014">
    <property type="protein sequence ID" value="MCM1986382.1"/>
    <property type="molecule type" value="Genomic_DNA"/>
</dbReference>
<organism evidence="1 2">
    <name type="scientific">Methanococcoides seepicolus</name>
    <dbReference type="NCBI Taxonomy" id="2828780"/>
    <lineage>
        <taxon>Archaea</taxon>
        <taxon>Methanobacteriati</taxon>
        <taxon>Methanobacteriota</taxon>
        <taxon>Stenosarchaea group</taxon>
        <taxon>Methanomicrobia</taxon>
        <taxon>Methanosarcinales</taxon>
        <taxon>Methanosarcinaceae</taxon>
        <taxon>Methanococcoides</taxon>
    </lineage>
</organism>